<dbReference type="Pfam" id="PF02681">
    <property type="entry name" value="DUF212"/>
    <property type="match status" value="1"/>
</dbReference>
<feature type="transmembrane region" description="Helical" evidence="1">
    <location>
        <begin position="24"/>
        <end position="46"/>
    </location>
</feature>
<dbReference type="Proteomes" id="UP000631114">
    <property type="component" value="Unassembled WGS sequence"/>
</dbReference>
<reference evidence="2 3" key="1">
    <citation type="submission" date="2020-10" db="EMBL/GenBank/DDBJ databases">
        <title>The Coptis chinensis genome and diversification of protoberbering-type alkaloids.</title>
        <authorList>
            <person name="Wang B."/>
            <person name="Shu S."/>
            <person name="Song C."/>
            <person name="Liu Y."/>
        </authorList>
    </citation>
    <scope>NUCLEOTIDE SEQUENCE [LARGE SCALE GENOMIC DNA]</scope>
    <source>
        <strain evidence="2">HL-2020</strain>
        <tissue evidence="2">Leaf</tissue>
    </source>
</reference>
<proteinExistence type="predicted"/>
<comment type="caution">
    <text evidence="2">The sequence shown here is derived from an EMBL/GenBank/DDBJ whole genome shotgun (WGS) entry which is preliminary data.</text>
</comment>
<keyword evidence="1" id="KW-0472">Membrane</keyword>
<evidence type="ECO:0000313" key="3">
    <source>
        <dbReference type="Proteomes" id="UP000631114"/>
    </source>
</evidence>
<gene>
    <name evidence="2" type="ORF">IFM89_017022</name>
</gene>
<dbReference type="PANTHER" id="PTHR31446:SF29">
    <property type="entry name" value="ACID PHOSPHATASE_VANADIUM-DEPENDENT HALOPEROXIDASE-RELATED PROTEIN"/>
    <property type="match status" value="1"/>
</dbReference>
<dbReference type="AlphaFoldDB" id="A0A835LQH0"/>
<feature type="transmembrane region" description="Helical" evidence="1">
    <location>
        <begin position="66"/>
        <end position="85"/>
    </location>
</feature>
<dbReference type="PANTHER" id="PTHR31446">
    <property type="entry name" value="ACID PHOSPHATASE/VANADIUM-DEPENDENT HALOPEROXIDASE-RELATED PROTEIN"/>
    <property type="match status" value="1"/>
</dbReference>
<sequence>MEFLQSNGIGNALLSVTSTGKLRISPFVVTLATNPTFILSMVAWMIAQSIKIVLNFCVEKRLDFRLLFASGGMPSSHSALCMALMTSVAHCHGVADSIFPVCLGLSLIVMYDAIGVRRHAGLQAEAWSSLVKPVNR</sequence>
<evidence type="ECO:0000256" key="1">
    <source>
        <dbReference type="SAM" id="Phobius"/>
    </source>
</evidence>
<keyword evidence="1" id="KW-1133">Transmembrane helix</keyword>
<feature type="transmembrane region" description="Helical" evidence="1">
    <location>
        <begin position="97"/>
        <end position="114"/>
    </location>
</feature>
<dbReference type="OrthoDB" id="1716650at2759"/>
<accession>A0A835LQH0</accession>
<evidence type="ECO:0000313" key="2">
    <source>
        <dbReference type="EMBL" id="KAF9601117.1"/>
    </source>
</evidence>
<keyword evidence="3" id="KW-1185">Reference proteome</keyword>
<dbReference type="InterPro" id="IPR003832">
    <property type="entry name" value="DUF212"/>
</dbReference>
<evidence type="ECO:0008006" key="4">
    <source>
        <dbReference type="Google" id="ProtNLM"/>
    </source>
</evidence>
<dbReference type="EMBL" id="JADFTS010000006">
    <property type="protein sequence ID" value="KAF9601117.1"/>
    <property type="molecule type" value="Genomic_DNA"/>
</dbReference>
<organism evidence="2 3">
    <name type="scientific">Coptis chinensis</name>
    <dbReference type="NCBI Taxonomy" id="261450"/>
    <lineage>
        <taxon>Eukaryota</taxon>
        <taxon>Viridiplantae</taxon>
        <taxon>Streptophyta</taxon>
        <taxon>Embryophyta</taxon>
        <taxon>Tracheophyta</taxon>
        <taxon>Spermatophyta</taxon>
        <taxon>Magnoliopsida</taxon>
        <taxon>Ranunculales</taxon>
        <taxon>Ranunculaceae</taxon>
        <taxon>Coptidoideae</taxon>
        <taxon>Coptis</taxon>
    </lineage>
</organism>
<name>A0A835LQH0_9MAGN</name>
<protein>
    <recommendedName>
        <fullName evidence="4">Acid phosphatase/vanadium-dependent haloperoxidase-related protein</fullName>
    </recommendedName>
</protein>
<keyword evidence="1" id="KW-0812">Transmembrane</keyword>